<evidence type="ECO:0000313" key="5">
    <source>
        <dbReference type="EMBL" id="EGY28739.1"/>
    </source>
</evidence>
<dbReference type="Proteomes" id="UP000004116">
    <property type="component" value="Unassembled WGS sequence"/>
</dbReference>
<evidence type="ECO:0000313" key="6">
    <source>
        <dbReference type="Proteomes" id="UP000004116"/>
    </source>
</evidence>
<evidence type="ECO:0000256" key="3">
    <source>
        <dbReference type="SAM" id="MobiDB-lite"/>
    </source>
</evidence>
<feature type="region of interest" description="Disordered" evidence="3">
    <location>
        <begin position="49"/>
        <end position="76"/>
    </location>
</feature>
<comment type="cofactor">
    <cofactor evidence="1">
        <name>a divalent metal cation</name>
        <dbReference type="ChEBI" id="CHEBI:60240"/>
    </cofactor>
</comment>
<proteinExistence type="predicted"/>
<evidence type="ECO:0000256" key="2">
    <source>
        <dbReference type="ARBA" id="ARBA00022723"/>
    </source>
</evidence>
<keyword evidence="2" id="KW-0479">Metal-binding</keyword>
<comment type="caution">
    <text evidence="5">The sequence shown here is derived from an EMBL/GenBank/DDBJ whole genome shotgun (WGS) entry which is preliminary data.</text>
</comment>
<sequence length="129" mass="14813">MTDETRRVGFVSQSKNGRRHDKRLLDKADIVRHIPPEITVWADTGFQGINKQHPNTPLPQKATRKTPLSPEQKQENKLISGIRMTVEHAIAGIKRLGCMTQSLRNRRPFIDDTFMLLSTGLWNFHLKMA</sequence>
<evidence type="ECO:0000259" key="4">
    <source>
        <dbReference type="Pfam" id="PF13359"/>
    </source>
</evidence>
<dbReference type="AlphaFoldDB" id="G2GZU0"/>
<feature type="domain" description="DDE Tnp4" evidence="4">
    <location>
        <begin position="3"/>
        <end position="114"/>
    </location>
</feature>
<dbReference type="GO" id="GO:0046872">
    <property type="term" value="F:metal ion binding"/>
    <property type="evidence" value="ECO:0007669"/>
    <property type="project" value="UniProtKB-KW"/>
</dbReference>
<organism evidence="5 6">
    <name type="scientific">Candidatus Regiella insecticola 5.15</name>
    <dbReference type="NCBI Taxonomy" id="1005043"/>
    <lineage>
        <taxon>Bacteria</taxon>
        <taxon>Pseudomonadati</taxon>
        <taxon>Pseudomonadota</taxon>
        <taxon>Gammaproteobacteria</taxon>
        <taxon>Enterobacterales</taxon>
        <taxon>Enterobacteriaceae</taxon>
        <taxon>aphid secondary symbionts</taxon>
        <taxon>Candidatus Regiella</taxon>
    </lineage>
</organism>
<keyword evidence="6" id="KW-1185">Reference proteome</keyword>
<evidence type="ECO:0000256" key="1">
    <source>
        <dbReference type="ARBA" id="ARBA00001968"/>
    </source>
</evidence>
<dbReference type="EMBL" id="AGCA01000312">
    <property type="protein sequence ID" value="EGY28739.1"/>
    <property type="molecule type" value="Genomic_DNA"/>
</dbReference>
<dbReference type="InterPro" id="IPR027806">
    <property type="entry name" value="HARBI1_dom"/>
</dbReference>
<gene>
    <name evidence="5" type="ORF">Rin_00013170</name>
</gene>
<accession>G2GZU0</accession>
<name>G2GZU0_9ENTR</name>
<reference evidence="5 6" key="1">
    <citation type="journal article" date="2012" name="Genome Res.">
        <title>Genomic basis of endosymbiont-conferred protection against an insect parasitoid.</title>
        <authorList>
            <person name="Hansen A.K."/>
            <person name="Vorburger C."/>
            <person name="Moran N.A."/>
        </authorList>
    </citation>
    <scope>NUCLEOTIDE SEQUENCE [LARGE SCALE GENOMIC DNA]</scope>
    <source>
        <strain evidence="6">R5.15</strain>
    </source>
</reference>
<protein>
    <recommendedName>
        <fullName evidence="4">DDE Tnp4 domain-containing protein</fullName>
    </recommendedName>
</protein>
<dbReference type="Pfam" id="PF13359">
    <property type="entry name" value="DDE_Tnp_4"/>
    <property type="match status" value="1"/>
</dbReference>